<dbReference type="Proteomes" id="UP000716291">
    <property type="component" value="Unassembled WGS sequence"/>
</dbReference>
<sequence>METDCNKTFSRIDNMRQHSKVHHKVQADPIQNIQLRASEKRDCPDPEDHRETKKRKISGTERIVKGYAVLTRRRVKKMIPSMITNHVKSISPSLDASQMAKITSIVDEAPINAMAGAKDGEKISEGNRDKIQEGAKVGIPRGISTDGEISVTIDPNPSGEEETRASDDEVMQIEFDNIEANKNTTNSAINTPYSDILKNAVTAEETDEASTIANATITEQRIAYHINTIRNVISEKKSIETDSDAEQEHDTNKQVSCIVEANLAEINNDTKQEEPDSTMQAMITMKKSLTMSNSDTNDDNAIEQDFHIGEDHLAGLNNDAKQEVNNELAKGVMDNDVMKNRLLRAHNDSSRGHITGSMIQVVSDMKDNLIKTGNDMITKDTCSTKQTTNVIGGNLTGASNDTILKGDSVTKINDQDTNTIKHNLDKANNESNEESVTKPNNQEVNMQGVDIVNEENNTRRRSLRNKTKTRIGCTIHKETNRQKKPASKITKRKRATNKDKKPAEKDKGTLHQKMITKKRRKIKRDQESLQVEKTMNGPPECPQILSKDQSLMISTDSSTSTFSEHMVLLPHIVHHGNQDQINRLELYQFCYIPEHALINQYLSTDVLSYPIRTLEYLKYNDQEQDIRLTKNEFEALQGLGKIGYH</sequence>
<dbReference type="EMBL" id="JAANQT010000875">
    <property type="protein sequence ID" value="KAG1307838.1"/>
    <property type="molecule type" value="Genomic_DNA"/>
</dbReference>
<keyword evidence="3" id="KW-1185">Reference proteome</keyword>
<evidence type="ECO:0000313" key="3">
    <source>
        <dbReference type="Proteomes" id="UP000716291"/>
    </source>
</evidence>
<gene>
    <name evidence="2" type="ORF">G6F64_006501</name>
</gene>
<accession>A0A9P6X8K4</accession>
<comment type="caution">
    <text evidence="2">The sequence shown here is derived from an EMBL/GenBank/DDBJ whole genome shotgun (WGS) entry which is preliminary data.</text>
</comment>
<feature type="compositionally biased region" description="Basic and acidic residues" evidence="1">
    <location>
        <begin position="496"/>
        <end position="509"/>
    </location>
</feature>
<name>A0A9P6X8K4_RHIOR</name>
<organism evidence="2 3">
    <name type="scientific">Rhizopus oryzae</name>
    <name type="common">Mucormycosis agent</name>
    <name type="synonym">Rhizopus arrhizus var. delemar</name>
    <dbReference type="NCBI Taxonomy" id="64495"/>
    <lineage>
        <taxon>Eukaryota</taxon>
        <taxon>Fungi</taxon>
        <taxon>Fungi incertae sedis</taxon>
        <taxon>Mucoromycota</taxon>
        <taxon>Mucoromycotina</taxon>
        <taxon>Mucoromycetes</taxon>
        <taxon>Mucorales</taxon>
        <taxon>Mucorineae</taxon>
        <taxon>Rhizopodaceae</taxon>
        <taxon>Rhizopus</taxon>
    </lineage>
</organism>
<feature type="compositionally biased region" description="Basic residues" evidence="1">
    <location>
        <begin position="482"/>
        <end position="495"/>
    </location>
</feature>
<evidence type="ECO:0000313" key="2">
    <source>
        <dbReference type="EMBL" id="KAG1307838.1"/>
    </source>
</evidence>
<protein>
    <submittedName>
        <fullName evidence="2">Uncharacterized protein</fullName>
    </submittedName>
</protein>
<feature type="compositionally biased region" description="Basic residues" evidence="1">
    <location>
        <begin position="514"/>
        <end position="523"/>
    </location>
</feature>
<feature type="compositionally biased region" description="Basic residues" evidence="1">
    <location>
        <begin position="459"/>
        <end position="469"/>
    </location>
</feature>
<proteinExistence type="predicted"/>
<reference evidence="2" key="1">
    <citation type="journal article" date="2020" name="Microb. Genom.">
        <title>Genetic diversity of clinical and environmental Mucorales isolates obtained from an investigation of mucormycosis cases among solid organ transplant recipients.</title>
        <authorList>
            <person name="Nguyen M.H."/>
            <person name="Kaul D."/>
            <person name="Muto C."/>
            <person name="Cheng S.J."/>
            <person name="Richter R.A."/>
            <person name="Bruno V.M."/>
            <person name="Liu G."/>
            <person name="Beyhan S."/>
            <person name="Sundermann A.J."/>
            <person name="Mounaud S."/>
            <person name="Pasculle A.W."/>
            <person name="Nierman W.C."/>
            <person name="Driscoll E."/>
            <person name="Cumbie R."/>
            <person name="Clancy C.J."/>
            <person name="Dupont C.L."/>
        </authorList>
    </citation>
    <scope>NUCLEOTIDE SEQUENCE</scope>
    <source>
        <strain evidence="2">GL11</strain>
    </source>
</reference>
<evidence type="ECO:0000256" key="1">
    <source>
        <dbReference type="SAM" id="MobiDB-lite"/>
    </source>
</evidence>
<feature type="region of interest" description="Disordered" evidence="1">
    <location>
        <begin position="457"/>
        <end position="544"/>
    </location>
</feature>
<dbReference type="AlphaFoldDB" id="A0A9P6X8K4"/>